<comment type="caution">
    <text evidence="2">The sequence shown here is derived from an EMBL/GenBank/DDBJ whole genome shotgun (WGS) entry which is preliminary data.</text>
</comment>
<organism evidence="2 3">
    <name type="scientific">Crepidotus variabilis</name>
    <dbReference type="NCBI Taxonomy" id="179855"/>
    <lineage>
        <taxon>Eukaryota</taxon>
        <taxon>Fungi</taxon>
        <taxon>Dikarya</taxon>
        <taxon>Basidiomycota</taxon>
        <taxon>Agaricomycotina</taxon>
        <taxon>Agaricomycetes</taxon>
        <taxon>Agaricomycetidae</taxon>
        <taxon>Agaricales</taxon>
        <taxon>Agaricineae</taxon>
        <taxon>Crepidotaceae</taxon>
        <taxon>Crepidotus</taxon>
    </lineage>
</organism>
<feature type="region of interest" description="Disordered" evidence="1">
    <location>
        <begin position="1"/>
        <end position="25"/>
    </location>
</feature>
<dbReference type="AlphaFoldDB" id="A0A9P6JNE2"/>
<keyword evidence="3" id="KW-1185">Reference proteome</keyword>
<reference evidence="2" key="1">
    <citation type="submission" date="2020-11" db="EMBL/GenBank/DDBJ databases">
        <authorList>
            <consortium name="DOE Joint Genome Institute"/>
            <person name="Ahrendt S."/>
            <person name="Riley R."/>
            <person name="Andreopoulos W."/>
            <person name="Labutti K."/>
            <person name="Pangilinan J."/>
            <person name="Ruiz-Duenas F.J."/>
            <person name="Barrasa J.M."/>
            <person name="Sanchez-Garcia M."/>
            <person name="Camarero S."/>
            <person name="Miyauchi S."/>
            <person name="Serrano A."/>
            <person name="Linde D."/>
            <person name="Babiker R."/>
            <person name="Drula E."/>
            <person name="Ayuso-Fernandez I."/>
            <person name="Pacheco R."/>
            <person name="Padilla G."/>
            <person name="Ferreira P."/>
            <person name="Barriuso J."/>
            <person name="Kellner H."/>
            <person name="Castanera R."/>
            <person name="Alfaro M."/>
            <person name="Ramirez L."/>
            <person name="Pisabarro A.G."/>
            <person name="Kuo A."/>
            <person name="Tritt A."/>
            <person name="Lipzen A."/>
            <person name="He G."/>
            <person name="Yan M."/>
            <person name="Ng V."/>
            <person name="Cullen D."/>
            <person name="Martin F."/>
            <person name="Rosso M.-N."/>
            <person name="Henrissat B."/>
            <person name="Hibbett D."/>
            <person name="Martinez A.T."/>
            <person name="Grigoriev I.V."/>
        </authorList>
    </citation>
    <scope>NUCLEOTIDE SEQUENCE</scope>
    <source>
        <strain evidence="2">CBS 506.95</strain>
    </source>
</reference>
<proteinExistence type="predicted"/>
<name>A0A9P6JNE2_9AGAR</name>
<dbReference type="Proteomes" id="UP000807306">
    <property type="component" value="Unassembled WGS sequence"/>
</dbReference>
<sequence>MPDTSTSIFTSTTTMSNSDNVGSLSPISNRELVVATHDNQLPQVDVPSPDLSNTNHSLELLPFPMPLTQGAYHLTPDTPEIRWKDFAAYPSPLPPHDSSSDDTESNASSGKSRRDKAKRMARAKKELLMVKHWFGKSKNNPPTESSSEGRRGQ</sequence>
<feature type="compositionally biased region" description="Polar residues" evidence="1">
    <location>
        <begin position="137"/>
        <end position="146"/>
    </location>
</feature>
<evidence type="ECO:0000256" key="1">
    <source>
        <dbReference type="SAM" id="MobiDB-lite"/>
    </source>
</evidence>
<gene>
    <name evidence="2" type="ORF">CPB83DRAFT_857667</name>
</gene>
<protein>
    <submittedName>
        <fullName evidence="2">Uncharacterized protein</fullName>
    </submittedName>
</protein>
<feature type="compositionally biased region" description="Low complexity" evidence="1">
    <location>
        <begin position="1"/>
        <end position="18"/>
    </location>
</feature>
<evidence type="ECO:0000313" key="2">
    <source>
        <dbReference type="EMBL" id="KAF9526519.1"/>
    </source>
</evidence>
<evidence type="ECO:0000313" key="3">
    <source>
        <dbReference type="Proteomes" id="UP000807306"/>
    </source>
</evidence>
<feature type="compositionally biased region" description="Basic residues" evidence="1">
    <location>
        <begin position="111"/>
        <end position="122"/>
    </location>
</feature>
<accession>A0A9P6JNE2</accession>
<feature type="region of interest" description="Disordered" evidence="1">
    <location>
        <begin position="83"/>
        <end position="153"/>
    </location>
</feature>
<dbReference type="EMBL" id="MU157870">
    <property type="protein sequence ID" value="KAF9526519.1"/>
    <property type="molecule type" value="Genomic_DNA"/>
</dbReference>